<feature type="signal peptide" evidence="1">
    <location>
        <begin position="1"/>
        <end position="15"/>
    </location>
</feature>
<accession>A0A2V1DK61</accession>
<dbReference type="InterPro" id="IPR036278">
    <property type="entry name" value="Sialidase_sf"/>
</dbReference>
<evidence type="ECO:0000256" key="1">
    <source>
        <dbReference type="SAM" id="SignalP"/>
    </source>
</evidence>
<proteinExistence type="predicted"/>
<dbReference type="Pfam" id="PF13088">
    <property type="entry name" value="BNR_2"/>
    <property type="match status" value="1"/>
</dbReference>
<evidence type="ECO:0000313" key="3">
    <source>
        <dbReference type="EMBL" id="PVH98003.1"/>
    </source>
</evidence>
<organism evidence="3 4">
    <name type="scientific">Periconia macrospinosa</name>
    <dbReference type="NCBI Taxonomy" id="97972"/>
    <lineage>
        <taxon>Eukaryota</taxon>
        <taxon>Fungi</taxon>
        <taxon>Dikarya</taxon>
        <taxon>Ascomycota</taxon>
        <taxon>Pezizomycotina</taxon>
        <taxon>Dothideomycetes</taxon>
        <taxon>Pleosporomycetidae</taxon>
        <taxon>Pleosporales</taxon>
        <taxon>Massarineae</taxon>
        <taxon>Periconiaceae</taxon>
        <taxon>Periconia</taxon>
    </lineage>
</organism>
<reference evidence="3 4" key="1">
    <citation type="journal article" date="2018" name="Sci. Rep.">
        <title>Comparative genomics provides insights into the lifestyle and reveals functional heterogeneity of dark septate endophytic fungi.</title>
        <authorList>
            <person name="Knapp D.G."/>
            <person name="Nemeth J.B."/>
            <person name="Barry K."/>
            <person name="Hainaut M."/>
            <person name="Henrissat B."/>
            <person name="Johnson J."/>
            <person name="Kuo A."/>
            <person name="Lim J.H.P."/>
            <person name="Lipzen A."/>
            <person name="Nolan M."/>
            <person name="Ohm R.A."/>
            <person name="Tamas L."/>
            <person name="Grigoriev I.V."/>
            <person name="Spatafora J.W."/>
            <person name="Nagy L.G."/>
            <person name="Kovacs G.M."/>
        </authorList>
    </citation>
    <scope>NUCLEOTIDE SEQUENCE [LARGE SCALE GENOMIC DNA]</scope>
    <source>
        <strain evidence="3 4">DSE2036</strain>
    </source>
</reference>
<dbReference type="PANTHER" id="PTHR38792">
    <property type="entry name" value="BNR/ASP-BOX REPEAT DOMAIN PROTEIN (AFU_ORTHOLOGUE AFUA_7G06430)-RELATED"/>
    <property type="match status" value="1"/>
</dbReference>
<sequence length="346" mass="37887">MRLSTLLLYLPLALAQAPVKSGDPILFGESGSYPRAIHLADGSLLGTYTRWDVNNHTLVTVHSTDSGTTWTPHGEITTEPTATHDLDNPYVHHMPNGQVLAAFRNHDRDASGWTHYRIVVCVSDDLGKTWRYLSTPAEMPAGPGIWEPFMQTSLDDSIQLYYSKETGPGGQDSIVRRTYDNGATWTEEQVFSGQDTNARDGMIAVAPLADRSPTKVAIFESGDTSKNPTEFSVITVRTNDDGATWEPTRIPVYTPSGFSAGAPQIIRVGNRLVASFGSNELGGTWPEGALQVMVSYDGGLTWSDRTTVKERPAMWSGMIHVDDDSFLALYESNGTCYAQKMVFQSA</sequence>
<dbReference type="Gene3D" id="2.120.10.10">
    <property type="match status" value="1"/>
</dbReference>
<dbReference type="PANTHER" id="PTHR38792:SF3">
    <property type="entry name" value="BNR_ASP-BOX REPEAT DOMAIN PROTEIN (AFU_ORTHOLOGUE AFUA_7G06430)-RELATED"/>
    <property type="match status" value="1"/>
</dbReference>
<name>A0A2V1DK61_9PLEO</name>
<dbReference type="CDD" id="cd15482">
    <property type="entry name" value="Sialidase_non-viral"/>
    <property type="match status" value="1"/>
</dbReference>
<dbReference type="AlphaFoldDB" id="A0A2V1DK61"/>
<keyword evidence="3" id="KW-0378">Hydrolase</keyword>
<dbReference type="EMBL" id="KZ805423">
    <property type="protein sequence ID" value="PVH98003.1"/>
    <property type="molecule type" value="Genomic_DNA"/>
</dbReference>
<dbReference type="GO" id="GO:0016787">
    <property type="term" value="F:hydrolase activity"/>
    <property type="evidence" value="ECO:0007669"/>
    <property type="project" value="UniProtKB-KW"/>
</dbReference>
<evidence type="ECO:0000259" key="2">
    <source>
        <dbReference type="Pfam" id="PF13088"/>
    </source>
</evidence>
<dbReference type="SUPFAM" id="SSF50939">
    <property type="entry name" value="Sialidases"/>
    <property type="match status" value="1"/>
</dbReference>
<dbReference type="OrthoDB" id="2739686at2759"/>
<keyword evidence="4" id="KW-1185">Reference proteome</keyword>
<keyword evidence="1" id="KW-0732">Signal</keyword>
<feature type="chain" id="PRO_5016156856" evidence="1">
    <location>
        <begin position="16"/>
        <end position="346"/>
    </location>
</feature>
<protein>
    <submittedName>
        <fullName evidence="3">Glycoside hydrolase family 93 protein</fullName>
    </submittedName>
</protein>
<dbReference type="STRING" id="97972.A0A2V1DK61"/>
<evidence type="ECO:0000313" key="4">
    <source>
        <dbReference type="Proteomes" id="UP000244855"/>
    </source>
</evidence>
<gene>
    <name evidence="3" type="ORF">DM02DRAFT_673693</name>
</gene>
<dbReference type="Proteomes" id="UP000244855">
    <property type="component" value="Unassembled WGS sequence"/>
</dbReference>
<feature type="domain" description="Sialidase" evidence="2">
    <location>
        <begin position="61"/>
        <end position="248"/>
    </location>
</feature>
<dbReference type="InterPro" id="IPR011040">
    <property type="entry name" value="Sialidase"/>
</dbReference>